<reference evidence="3" key="2">
    <citation type="journal article" date="2021" name="PeerJ">
        <title>Extensive microbial diversity within the chicken gut microbiome revealed by metagenomics and culture.</title>
        <authorList>
            <person name="Gilroy R."/>
            <person name="Ravi A."/>
            <person name="Getino M."/>
            <person name="Pursley I."/>
            <person name="Horton D.L."/>
            <person name="Alikhan N.F."/>
            <person name="Baker D."/>
            <person name="Gharbi K."/>
            <person name="Hall N."/>
            <person name="Watson M."/>
            <person name="Adriaenssens E.M."/>
            <person name="Foster-Nyarko E."/>
            <person name="Jarju S."/>
            <person name="Secka A."/>
            <person name="Antonio M."/>
            <person name="Oren A."/>
            <person name="Chaudhuri R.R."/>
            <person name="La Ragione R."/>
            <person name="Hildebrand F."/>
            <person name="Pallen M.J."/>
        </authorList>
    </citation>
    <scope>NUCLEOTIDE SEQUENCE</scope>
    <source>
        <strain evidence="3">B1-16210</strain>
    </source>
</reference>
<feature type="compositionally biased region" description="Acidic residues" evidence="1">
    <location>
        <begin position="180"/>
        <end position="193"/>
    </location>
</feature>
<reference evidence="3" key="1">
    <citation type="submission" date="2020-10" db="EMBL/GenBank/DDBJ databases">
        <authorList>
            <person name="Gilroy R."/>
        </authorList>
    </citation>
    <scope>NUCLEOTIDE SEQUENCE</scope>
    <source>
        <strain evidence="3">B1-16210</strain>
    </source>
</reference>
<comment type="caution">
    <text evidence="3">The sequence shown here is derived from an EMBL/GenBank/DDBJ whole genome shotgun (WGS) entry which is preliminary data.</text>
</comment>
<organism evidence="3 4">
    <name type="scientific">Candidatus Enterousia excrementavium</name>
    <dbReference type="NCBI Taxonomy" id="2840789"/>
    <lineage>
        <taxon>Bacteria</taxon>
        <taxon>Pseudomonadati</taxon>
        <taxon>Pseudomonadota</taxon>
        <taxon>Alphaproteobacteria</taxon>
        <taxon>Candidatus Enterousia</taxon>
    </lineage>
</organism>
<dbReference type="Proteomes" id="UP000721442">
    <property type="component" value="Unassembled WGS sequence"/>
</dbReference>
<dbReference type="EMBL" id="JADINE010000011">
    <property type="protein sequence ID" value="MBO8406977.1"/>
    <property type="molecule type" value="Genomic_DNA"/>
</dbReference>
<proteinExistence type="predicted"/>
<evidence type="ECO:0000256" key="2">
    <source>
        <dbReference type="SAM" id="SignalP"/>
    </source>
</evidence>
<accession>A0A940DD08</accession>
<feature type="region of interest" description="Disordered" evidence="1">
    <location>
        <begin position="180"/>
        <end position="201"/>
    </location>
</feature>
<protein>
    <submittedName>
        <fullName evidence="3">Uncharacterized protein</fullName>
    </submittedName>
</protein>
<sequence>MKKFLFAVVGCVLGFSGVAWGDDGSGFEVGCKPTRCDVSMGNDRLNADTLENTGAARRAAASCYICEEGYCEDGDIVWTKDLSRFMVCRHSYGWGDDKWHNYEPTYCADETNLTVDFDRGGTGLAKYWKLNGHGYTEQEMLGNNARGMVTGQNVCYYYACPDGLRFDVEQIKCVSSLGQVDDDAGQRDDDDGNGENSGGGNARNDTFECVDRCKGMSGQQYAECTTCCLVPASYADWVNGECRCVENPSYDFNVLTQKCEPEQEEESGEQDNDPAYQCDQQKIQMLWQLSVQYGGNQEIVTRINQIFTYCAGAPVEAVFNTMISQLNVIVDQTEKDNDAVEQQSLARSRIESAAKTLQGIESGLRVSAWRNDEGKFNTSRLLSDSIAGVVLGTAGGLITSNVVKKNQVEDGFEDLQCTVGGQVVASWGDEFRVGIQ</sequence>
<keyword evidence="2" id="KW-0732">Signal</keyword>
<evidence type="ECO:0000313" key="4">
    <source>
        <dbReference type="Proteomes" id="UP000721442"/>
    </source>
</evidence>
<name>A0A940DD08_9PROT</name>
<evidence type="ECO:0000313" key="3">
    <source>
        <dbReference type="EMBL" id="MBO8406977.1"/>
    </source>
</evidence>
<feature type="chain" id="PRO_5037682016" evidence="2">
    <location>
        <begin position="22"/>
        <end position="436"/>
    </location>
</feature>
<gene>
    <name evidence="3" type="ORF">IAC77_00770</name>
</gene>
<dbReference type="AlphaFoldDB" id="A0A940DD08"/>
<evidence type="ECO:0000256" key="1">
    <source>
        <dbReference type="SAM" id="MobiDB-lite"/>
    </source>
</evidence>
<feature type="signal peptide" evidence="2">
    <location>
        <begin position="1"/>
        <end position="21"/>
    </location>
</feature>